<dbReference type="EMBL" id="BARU01008712">
    <property type="protein sequence ID" value="GAH44391.1"/>
    <property type="molecule type" value="Genomic_DNA"/>
</dbReference>
<reference evidence="1" key="1">
    <citation type="journal article" date="2014" name="Front. Microbiol.">
        <title>High frequency of phylogenetically diverse reductive dehalogenase-homologous genes in deep subseafloor sedimentary metagenomes.</title>
        <authorList>
            <person name="Kawai M."/>
            <person name="Futagami T."/>
            <person name="Toyoda A."/>
            <person name="Takaki Y."/>
            <person name="Nishi S."/>
            <person name="Hori S."/>
            <person name="Arai W."/>
            <person name="Tsubouchi T."/>
            <person name="Morono Y."/>
            <person name="Uchiyama I."/>
            <person name="Ito T."/>
            <person name="Fujiyama A."/>
            <person name="Inagaki F."/>
            <person name="Takami H."/>
        </authorList>
    </citation>
    <scope>NUCLEOTIDE SEQUENCE</scope>
    <source>
        <strain evidence="1">Expedition CK06-06</strain>
    </source>
</reference>
<sequence>MPDHSDKSRKTKFDIFLADGKGKPVADLAEGKINVRQLADRLRKLLSVYELAELYMNLHLDLGEPDESMRLFFHTLTLLNKDHKLTALGLKIPKGTVKMKLYRLKKMLKDKLSDLSAEDK</sequence>
<name>X1FFH7_9ZZZZ</name>
<organism evidence="1">
    <name type="scientific">marine sediment metagenome</name>
    <dbReference type="NCBI Taxonomy" id="412755"/>
    <lineage>
        <taxon>unclassified sequences</taxon>
        <taxon>metagenomes</taxon>
        <taxon>ecological metagenomes</taxon>
    </lineage>
</organism>
<comment type="caution">
    <text evidence="1">The sequence shown here is derived from an EMBL/GenBank/DDBJ whole genome shotgun (WGS) entry which is preliminary data.</text>
</comment>
<proteinExistence type="predicted"/>
<protein>
    <submittedName>
        <fullName evidence="1">Uncharacterized protein</fullName>
    </submittedName>
</protein>
<gene>
    <name evidence="1" type="ORF">S03H2_16961</name>
</gene>
<evidence type="ECO:0000313" key="1">
    <source>
        <dbReference type="EMBL" id="GAH44391.1"/>
    </source>
</evidence>
<dbReference type="AlphaFoldDB" id="X1FFH7"/>
<accession>X1FFH7</accession>